<dbReference type="GO" id="GO:0005730">
    <property type="term" value="C:nucleolus"/>
    <property type="evidence" value="ECO:0007669"/>
    <property type="project" value="UniProtKB-SubCell"/>
</dbReference>
<feature type="compositionally biased region" description="Acidic residues" evidence="5">
    <location>
        <begin position="128"/>
        <end position="137"/>
    </location>
</feature>
<reference evidence="8 9" key="1">
    <citation type="journal article" date="2023" name="G3 (Bethesda)">
        <title>A chromosome-length genome assembly and annotation of blackberry (Rubus argutus, cv. 'Hillquist').</title>
        <authorList>
            <person name="Bruna T."/>
            <person name="Aryal R."/>
            <person name="Dudchenko O."/>
            <person name="Sargent D.J."/>
            <person name="Mead D."/>
            <person name="Buti M."/>
            <person name="Cavallini A."/>
            <person name="Hytonen T."/>
            <person name="Andres J."/>
            <person name="Pham M."/>
            <person name="Weisz D."/>
            <person name="Mascagni F."/>
            <person name="Usai G."/>
            <person name="Natali L."/>
            <person name="Bassil N."/>
            <person name="Fernandez G.E."/>
            <person name="Lomsadze A."/>
            <person name="Armour M."/>
            <person name="Olukolu B."/>
            <person name="Poorten T."/>
            <person name="Britton C."/>
            <person name="Davik J."/>
            <person name="Ashrafi H."/>
            <person name="Aiden E.L."/>
            <person name="Borodovsky M."/>
            <person name="Worthington M."/>
        </authorList>
    </citation>
    <scope>NUCLEOTIDE SEQUENCE [LARGE SCALE GENOMIC DNA]</scope>
    <source>
        <strain evidence="8">PI 553951</strain>
    </source>
</reference>
<evidence type="ECO:0000256" key="2">
    <source>
        <dbReference type="ARBA" id="ARBA00009087"/>
    </source>
</evidence>
<feature type="compositionally biased region" description="Basic residues" evidence="5">
    <location>
        <begin position="464"/>
        <end position="473"/>
    </location>
</feature>
<dbReference type="PANTHER" id="PTHR12202">
    <property type="entry name" value="ESF1 HOMOLOG"/>
    <property type="match status" value="1"/>
</dbReference>
<accession>A0AAW1YHQ0</accession>
<dbReference type="Pfam" id="PF25121">
    <property type="entry name" value="RRM_ESF1"/>
    <property type="match status" value="1"/>
</dbReference>
<feature type="region of interest" description="Disordered" evidence="5">
    <location>
        <begin position="555"/>
        <end position="576"/>
    </location>
</feature>
<feature type="region of interest" description="Disordered" evidence="5">
    <location>
        <begin position="615"/>
        <end position="634"/>
    </location>
</feature>
<evidence type="ECO:0000259" key="7">
    <source>
        <dbReference type="Pfam" id="PF25121"/>
    </source>
</evidence>
<evidence type="ECO:0000256" key="5">
    <source>
        <dbReference type="SAM" id="MobiDB-lite"/>
    </source>
</evidence>
<evidence type="ECO:0008006" key="10">
    <source>
        <dbReference type="Google" id="ProtNLM"/>
    </source>
</evidence>
<evidence type="ECO:0000259" key="6">
    <source>
        <dbReference type="Pfam" id="PF08159"/>
    </source>
</evidence>
<feature type="compositionally biased region" description="Basic and acidic residues" evidence="5">
    <location>
        <begin position="232"/>
        <end position="244"/>
    </location>
</feature>
<evidence type="ECO:0000313" key="9">
    <source>
        <dbReference type="Proteomes" id="UP001457282"/>
    </source>
</evidence>
<dbReference type="Proteomes" id="UP001457282">
    <property type="component" value="Unassembled WGS sequence"/>
</dbReference>
<dbReference type="GO" id="GO:0003723">
    <property type="term" value="F:RNA binding"/>
    <property type="evidence" value="ECO:0007669"/>
    <property type="project" value="TreeGrafter"/>
</dbReference>
<keyword evidence="3" id="KW-0175">Coiled coil</keyword>
<gene>
    <name evidence="8" type="ORF">M0R45_003933</name>
</gene>
<feature type="domain" description="ESF1 RRM" evidence="7">
    <location>
        <begin position="179"/>
        <end position="325"/>
    </location>
</feature>
<dbReference type="InterPro" id="IPR039754">
    <property type="entry name" value="Esf1"/>
</dbReference>
<feature type="compositionally biased region" description="Acidic residues" evidence="5">
    <location>
        <begin position="378"/>
        <end position="392"/>
    </location>
</feature>
<feature type="compositionally biased region" description="Acidic residues" evidence="5">
    <location>
        <begin position="146"/>
        <end position="157"/>
    </location>
</feature>
<comment type="subcellular location">
    <subcellularLocation>
        <location evidence="1">Nucleus</location>
        <location evidence="1">Nucleolus</location>
    </subcellularLocation>
</comment>
<feature type="compositionally biased region" description="Basic and acidic residues" evidence="5">
    <location>
        <begin position="509"/>
        <end position="530"/>
    </location>
</feature>
<feature type="compositionally biased region" description="Basic and acidic residues" evidence="5">
    <location>
        <begin position="564"/>
        <end position="576"/>
    </location>
</feature>
<comment type="similarity">
    <text evidence="2">Belongs to the ESF1 family.</text>
</comment>
<feature type="compositionally biased region" description="Acidic residues" evidence="5">
    <location>
        <begin position="245"/>
        <end position="256"/>
    </location>
</feature>
<feature type="region of interest" description="Disordered" evidence="5">
    <location>
        <begin position="464"/>
        <end position="530"/>
    </location>
</feature>
<comment type="caution">
    <text evidence="8">The sequence shown here is derived from an EMBL/GenBank/DDBJ whole genome shotgun (WGS) entry which is preliminary data.</text>
</comment>
<feature type="region of interest" description="Disordered" evidence="5">
    <location>
        <begin position="378"/>
        <end position="433"/>
    </location>
</feature>
<feature type="compositionally biased region" description="Acidic residues" evidence="5">
    <location>
        <begin position="416"/>
        <end position="428"/>
    </location>
</feature>
<feature type="compositionally biased region" description="Basic and acidic residues" evidence="5">
    <location>
        <begin position="92"/>
        <end position="102"/>
    </location>
</feature>
<feature type="domain" description="NUC153" evidence="6">
    <location>
        <begin position="580"/>
        <end position="603"/>
    </location>
</feature>
<sequence>MGSKKNKKNKGEDKNIITDPRFVSVQWDPRFKNARKHKTKVEIDDRFKVMFTDPRFSSSAAPSDKRGKPKKADRGEALRHYYQTNRDEEEVKYDKVRPKEVGEESEEEDELSEGSESEEEDGAKLKEEESESEELDGDVAGSESETTTDTDTDEDEEVVYEDGMPAMQNENIPEIEKETHRLAVVNLDWRYIKAVDLFVVLRSFLPKGGEIKSVAVYPSDFGIQRMKEEEIHGPVGLFDDKDEKGDEESDDEDEDDELVNQKMRAYEKSRLRYYYAVVECDSIATADYLYRNCDGVEFERSSNTLDLRFIPDSLEIKHPPRDIATEVPSNYVGLDFQTGALQQSKIDISWDEDEPVRRTLKRKFTADQLDDWEVNEFLASDESESDEAEDDAGDKPDKKSKKRDMYRALIQSGDGDASDEDGEEDGQDMEVIFNTGLEDLSKRILEKKDRESETVWDAYLRKKREKKKVRRNRSKDSSGDESSDADQEAKEEPDDFFIEEPSVKRSKKESRGKSNKEEKQHQDLDKEAEARRNELELLLADDKGADKGIKGYNLKRKKAKGKKGKEVPEEHKIPTADLEDPRFAGLFTSPLFALDPTDPQFKRSATYARQAALRQQKADPLEVPEKEVEVQSDGFSSKIEKSSLIKSIKMKAIPIEGKMPKKEENLLSTGIKDTKVEQDPPTFVQPVKKAKVGRK</sequence>
<evidence type="ECO:0000256" key="3">
    <source>
        <dbReference type="ARBA" id="ARBA00023054"/>
    </source>
</evidence>
<evidence type="ECO:0000313" key="8">
    <source>
        <dbReference type="EMBL" id="KAK9948352.1"/>
    </source>
</evidence>
<dbReference type="InterPro" id="IPR056750">
    <property type="entry name" value="RRM_ESF1"/>
</dbReference>
<dbReference type="EMBL" id="JBEDUW010000001">
    <property type="protein sequence ID" value="KAK9948352.1"/>
    <property type="molecule type" value="Genomic_DNA"/>
</dbReference>
<feature type="compositionally biased region" description="Basic and acidic residues" evidence="5">
    <location>
        <begin position="616"/>
        <end position="629"/>
    </location>
</feature>
<feature type="compositionally biased region" description="Acidic residues" evidence="5">
    <location>
        <begin position="103"/>
        <end position="121"/>
    </location>
</feature>
<feature type="compositionally biased region" description="Basic and acidic residues" evidence="5">
    <location>
        <begin position="63"/>
        <end position="79"/>
    </location>
</feature>
<proteinExistence type="inferred from homology"/>
<name>A0AAW1YHQ0_RUBAR</name>
<evidence type="ECO:0000256" key="4">
    <source>
        <dbReference type="ARBA" id="ARBA00023242"/>
    </source>
</evidence>
<dbReference type="Pfam" id="PF08159">
    <property type="entry name" value="NUC153"/>
    <property type="match status" value="1"/>
</dbReference>
<evidence type="ECO:0000256" key="1">
    <source>
        <dbReference type="ARBA" id="ARBA00004604"/>
    </source>
</evidence>
<feature type="region of interest" description="Disordered" evidence="5">
    <location>
        <begin position="1"/>
        <end position="157"/>
    </location>
</feature>
<dbReference type="GO" id="GO:0006364">
    <property type="term" value="P:rRNA processing"/>
    <property type="evidence" value="ECO:0007669"/>
    <property type="project" value="InterPro"/>
</dbReference>
<dbReference type="PANTHER" id="PTHR12202:SF0">
    <property type="entry name" value="ESF1 HOMOLOG"/>
    <property type="match status" value="1"/>
</dbReference>
<feature type="compositionally biased region" description="Acidic residues" evidence="5">
    <location>
        <begin position="479"/>
        <end position="498"/>
    </location>
</feature>
<feature type="region of interest" description="Disordered" evidence="5">
    <location>
        <begin position="232"/>
        <end position="256"/>
    </location>
</feature>
<dbReference type="InterPro" id="IPR012580">
    <property type="entry name" value="NUC153"/>
</dbReference>
<keyword evidence="4" id="KW-0539">Nucleus</keyword>
<organism evidence="8 9">
    <name type="scientific">Rubus argutus</name>
    <name type="common">Southern blackberry</name>
    <dbReference type="NCBI Taxonomy" id="59490"/>
    <lineage>
        <taxon>Eukaryota</taxon>
        <taxon>Viridiplantae</taxon>
        <taxon>Streptophyta</taxon>
        <taxon>Embryophyta</taxon>
        <taxon>Tracheophyta</taxon>
        <taxon>Spermatophyta</taxon>
        <taxon>Magnoliopsida</taxon>
        <taxon>eudicotyledons</taxon>
        <taxon>Gunneridae</taxon>
        <taxon>Pentapetalae</taxon>
        <taxon>rosids</taxon>
        <taxon>fabids</taxon>
        <taxon>Rosales</taxon>
        <taxon>Rosaceae</taxon>
        <taxon>Rosoideae</taxon>
        <taxon>Rosoideae incertae sedis</taxon>
        <taxon>Rubus</taxon>
    </lineage>
</organism>
<keyword evidence="9" id="KW-1185">Reference proteome</keyword>
<dbReference type="AlphaFoldDB" id="A0AAW1YHQ0"/>
<protein>
    <recommendedName>
        <fullName evidence="10">NUC153 domain-containing protein</fullName>
    </recommendedName>
</protein>